<feature type="compositionally biased region" description="Basic and acidic residues" evidence="1">
    <location>
        <begin position="1"/>
        <end position="10"/>
    </location>
</feature>
<dbReference type="AlphaFoldDB" id="A0A6A4X237"/>
<name>A0A6A4X237_AMPAM</name>
<dbReference type="EMBL" id="VIIS01000098">
    <property type="protein sequence ID" value="KAF0313335.1"/>
    <property type="molecule type" value="Genomic_DNA"/>
</dbReference>
<feature type="region of interest" description="Disordered" evidence="1">
    <location>
        <begin position="1"/>
        <end position="34"/>
    </location>
</feature>
<accession>A0A6A4X237</accession>
<sequence length="117" mass="12459">MFTDRGELHTDSGTGAELSDPTAPAELHHSPGSLLSPSAIYRAFLDHLAARRRSLSTSQSPPGESRSEDVQVRPVTLAEGLWIFGGSVAFSVAKVLGLSLLYYVAPGFVETWGPTFG</sequence>
<proteinExistence type="predicted"/>
<keyword evidence="2" id="KW-0812">Transmembrane</keyword>
<protein>
    <submittedName>
        <fullName evidence="3">Uncharacterized protein</fullName>
    </submittedName>
</protein>
<evidence type="ECO:0000256" key="2">
    <source>
        <dbReference type="SAM" id="Phobius"/>
    </source>
</evidence>
<evidence type="ECO:0000313" key="4">
    <source>
        <dbReference type="Proteomes" id="UP000440578"/>
    </source>
</evidence>
<keyword evidence="2" id="KW-0472">Membrane</keyword>
<keyword evidence="2" id="KW-1133">Transmembrane helix</keyword>
<keyword evidence="4" id="KW-1185">Reference proteome</keyword>
<feature type="transmembrane region" description="Helical" evidence="2">
    <location>
        <begin position="81"/>
        <end position="105"/>
    </location>
</feature>
<dbReference type="Proteomes" id="UP000440578">
    <property type="component" value="Unassembled WGS sequence"/>
</dbReference>
<gene>
    <name evidence="3" type="ORF">FJT64_016123</name>
</gene>
<comment type="caution">
    <text evidence="3">The sequence shown here is derived from an EMBL/GenBank/DDBJ whole genome shotgun (WGS) entry which is preliminary data.</text>
</comment>
<organism evidence="3 4">
    <name type="scientific">Amphibalanus amphitrite</name>
    <name type="common">Striped barnacle</name>
    <name type="synonym">Balanus amphitrite</name>
    <dbReference type="NCBI Taxonomy" id="1232801"/>
    <lineage>
        <taxon>Eukaryota</taxon>
        <taxon>Metazoa</taxon>
        <taxon>Ecdysozoa</taxon>
        <taxon>Arthropoda</taxon>
        <taxon>Crustacea</taxon>
        <taxon>Multicrustacea</taxon>
        <taxon>Cirripedia</taxon>
        <taxon>Thoracica</taxon>
        <taxon>Thoracicalcarea</taxon>
        <taxon>Balanomorpha</taxon>
        <taxon>Balanoidea</taxon>
        <taxon>Balanidae</taxon>
        <taxon>Amphibalaninae</taxon>
        <taxon>Amphibalanus</taxon>
    </lineage>
</organism>
<evidence type="ECO:0000313" key="3">
    <source>
        <dbReference type="EMBL" id="KAF0313335.1"/>
    </source>
</evidence>
<evidence type="ECO:0000256" key="1">
    <source>
        <dbReference type="SAM" id="MobiDB-lite"/>
    </source>
</evidence>
<reference evidence="3 4" key="1">
    <citation type="submission" date="2019-07" db="EMBL/GenBank/DDBJ databases">
        <title>Draft genome assembly of a fouling barnacle, Amphibalanus amphitrite (Darwin, 1854): The first reference genome for Thecostraca.</title>
        <authorList>
            <person name="Kim W."/>
        </authorList>
    </citation>
    <scope>NUCLEOTIDE SEQUENCE [LARGE SCALE GENOMIC DNA]</scope>
    <source>
        <strain evidence="3">SNU_AA5</strain>
        <tissue evidence="3">Soma without cirri and trophi</tissue>
    </source>
</reference>